<feature type="region of interest" description="Disordered" evidence="1">
    <location>
        <begin position="55"/>
        <end position="133"/>
    </location>
</feature>
<evidence type="ECO:0000313" key="2">
    <source>
        <dbReference type="EMBL" id="TKA11354.1"/>
    </source>
</evidence>
<reference evidence="2 3" key="1">
    <citation type="submission" date="2019-04" db="EMBL/GenBank/DDBJ databases">
        <title>Streptomyces oryziradicis sp. nov., a novel actinomycete isolated from rhizosphere soil of rice (Oryza sativa L.).</title>
        <authorList>
            <person name="Li C."/>
        </authorList>
    </citation>
    <scope>NUCLEOTIDE SEQUENCE [LARGE SCALE GENOMIC DNA]</scope>
    <source>
        <strain evidence="2 3">NEAU-C40</strain>
    </source>
</reference>
<proteinExistence type="predicted"/>
<evidence type="ECO:0000313" key="3">
    <source>
        <dbReference type="Proteomes" id="UP000305778"/>
    </source>
</evidence>
<dbReference type="Proteomes" id="UP000305778">
    <property type="component" value="Unassembled WGS sequence"/>
</dbReference>
<keyword evidence="3" id="KW-1185">Reference proteome</keyword>
<dbReference type="RefSeq" id="WP_136723305.1">
    <property type="nucleotide sequence ID" value="NZ_SUMC01000008.1"/>
</dbReference>
<gene>
    <name evidence="2" type="ORF">FCI23_10915</name>
</gene>
<organism evidence="2 3">
    <name type="scientific">Actinacidiphila oryziradicis</name>
    <dbReference type="NCBI Taxonomy" id="2571141"/>
    <lineage>
        <taxon>Bacteria</taxon>
        <taxon>Bacillati</taxon>
        <taxon>Actinomycetota</taxon>
        <taxon>Actinomycetes</taxon>
        <taxon>Kitasatosporales</taxon>
        <taxon>Streptomycetaceae</taxon>
        <taxon>Actinacidiphila</taxon>
    </lineage>
</organism>
<accession>A0A4U0SN10</accession>
<name>A0A4U0SN10_9ACTN</name>
<comment type="caution">
    <text evidence="2">The sequence shown here is derived from an EMBL/GenBank/DDBJ whole genome shotgun (WGS) entry which is preliminary data.</text>
</comment>
<feature type="compositionally biased region" description="Low complexity" evidence="1">
    <location>
        <begin position="71"/>
        <end position="91"/>
    </location>
</feature>
<evidence type="ECO:0000256" key="1">
    <source>
        <dbReference type="SAM" id="MobiDB-lite"/>
    </source>
</evidence>
<protein>
    <submittedName>
        <fullName evidence="2">Uncharacterized protein</fullName>
    </submittedName>
</protein>
<dbReference type="AlphaFoldDB" id="A0A4U0SN10"/>
<sequence length="233" mass="23287">MVRISALHRHSRLGAVLAAASAAVAFLGLVATFSPGNSGHSSHIAVGAVGASPGPTANIPPDEGVALVPLDPSSSRSPSASRPDPAAIGTSAGTGAGTGADGTDASHASAIPTTGADAPQSSPSAPEGSSVPAKPAHLIVSAVERTPEDVRWCERVTVTFRNTGDRAATSGAVAFGTHIIDAFGIDWATVGTDEPVPVPIRGGAKREKAWEVCVDACRVPLGMHIETQDVSLA</sequence>
<dbReference type="OrthoDB" id="4332164at2"/>
<dbReference type="EMBL" id="SUMC01000008">
    <property type="protein sequence ID" value="TKA11354.1"/>
    <property type="molecule type" value="Genomic_DNA"/>
</dbReference>